<feature type="domain" description="YrdC-like" evidence="15">
    <location>
        <begin position="16"/>
        <end position="202"/>
    </location>
</feature>
<dbReference type="NCBIfam" id="TIGR00057">
    <property type="entry name" value="L-threonylcarbamoyladenylate synthase"/>
    <property type="match status" value="1"/>
</dbReference>
<dbReference type="InterPro" id="IPR050156">
    <property type="entry name" value="TC-AMP_synthase_SUA5"/>
</dbReference>
<dbReference type="AlphaFoldDB" id="A0A0L6U5N9"/>
<dbReference type="Pfam" id="PF03481">
    <property type="entry name" value="Sua5_C"/>
    <property type="match status" value="1"/>
</dbReference>
<dbReference type="PANTHER" id="PTHR17490:SF16">
    <property type="entry name" value="THREONYLCARBAMOYL-AMP SYNTHASE"/>
    <property type="match status" value="1"/>
</dbReference>
<evidence type="ECO:0000256" key="2">
    <source>
        <dbReference type="ARBA" id="ARBA00007663"/>
    </source>
</evidence>
<evidence type="ECO:0000256" key="11">
    <source>
        <dbReference type="ARBA" id="ARBA00029774"/>
    </source>
</evidence>
<keyword evidence="9 13" id="KW-0547">Nucleotide-binding</keyword>
<dbReference type="Gene3D" id="3.40.50.11030">
    <property type="entry name" value="Threonylcarbamoyl-AMP synthase, C-terminal domain"/>
    <property type="match status" value="1"/>
</dbReference>
<sequence>MKTQIFDIQNLDAKGLKLLEIPAALIRKGENVVFPTETVYGLGANALDPEAVKKIFVAKGRPEDNPLIIHVSELSQVDALVAVIPEKAKKLMDAFWPGPLTIIMEKSAVVPEAVTAGLNTVAVRFPSHDIARAFIKLAGCPVAAPSANLSGRPSPTEGKHVLEDLDGRVAAIILSADGELGLESTVIDMTLDPPVVLRPGDVTVAELREVLGEVLVAASITKNTSTDKVKSPGMKYTHYSPKGELVVVKGNPDQIREKITQAVAHYHGKPMTIGILASDETMESYHTGVIISLGSRDDPKEMAKNLFSRLRTFDELGVEKIYAEDIPLNNETLALLNRLYKAAGYTFI</sequence>
<keyword evidence="17" id="KW-1185">Reference proteome</keyword>
<accession>A0A0L6U5N9</accession>
<dbReference type="InterPro" id="IPR017945">
    <property type="entry name" value="DHBP_synth_RibB-like_a/b_dom"/>
</dbReference>
<dbReference type="InterPro" id="IPR005145">
    <property type="entry name" value="Sua5_C"/>
</dbReference>
<protein>
    <recommendedName>
        <fullName evidence="4 13">Threonylcarbamoyl-AMP synthase</fullName>
        <shortName evidence="13">TC-AMP synthase</shortName>
        <ecNumber evidence="3 13">2.7.7.87</ecNumber>
    </recommendedName>
    <alternativeName>
        <fullName evidence="11 13">L-threonylcarbamoyladenylate synthase</fullName>
    </alternativeName>
</protein>
<dbReference type="GO" id="GO:0000049">
    <property type="term" value="F:tRNA binding"/>
    <property type="evidence" value="ECO:0007669"/>
    <property type="project" value="TreeGrafter"/>
</dbReference>
<feature type="binding site" evidence="14">
    <location>
        <position position="184"/>
    </location>
    <ligand>
        <name>L-threonine</name>
        <dbReference type="ChEBI" id="CHEBI:57926"/>
    </ligand>
</feature>
<evidence type="ECO:0000256" key="7">
    <source>
        <dbReference type="ARBA" id="ARBA00022694"/>
    </source>
</evidence>
<keyword evidence="8 13" id="KW-0548">Nucleotidyltransferase</keyword>
<feature type="binding site" evidence="14">
    <location>
        <position position="70"/>
    </location>
    <ligand>
        <name>L-threonine</name>
        <dbReference type="ChEBI" id="CHEBI:57926"/>
    </ligand>
</feature>
<dbReference type="GO" id="GO:0005524">
    <property type="term" value="F:ATP binding"/>
    <property type="evidence" value="ECO:0007669"/>
    <property type="project" value="UniProtKB-UniRule"/>
</dbReference>
<evidence type="ECO:0000256" key="3">
    <source>
        <dbReference type="ARBA" id="ARBA00012584"/>
    </source>
</evidence>
<dbReference type="GO" id="GO:0005737">
    <property type="term" value="C:cytoplasm"/>
    <property type="evidence" value="ECO:0007669"/>
    <property type="project" value="UniProtKB-SubCell"/>
</dbReference>
<feature type="binding site" evidence="14">
    <location>
        <position position="120"/>
    </location>
    <ligand>
        <name>ATP</name>
        <dbReference type="ChEBI" id="CHEBI:30616"/>
    </ligand>
</feature>
<feature type="binding site" evidence="14">
    <location>
        <position position="198"/>
    </location>
    <ligand>
        <name>ATP</name>
        <dbReference type="ChEBI" id="CHEBI:30616"/>
    </ligand>
</feature>
<dbReference type="OrthoDB" id="9814580at2"/>
<dbReference type="EC" id="2.7.7.87" evidence="3 13"/>
<gene>
    <name evidence="16" type="ORF">AKG39_02880</name>
</gene>
<dbReference type="PIRSF" id="PIRSF004930">
    <property type="entry name" value="Tln_factor_SUA5"/>
    <property type="match status" value="1"/>
</dbReference>
<feature type="binding site" evidence="14">
    <location>
        <position position="65"/>
    </location>
    <ligand>
        <name>ATP</name>
        <dbReference type="ChEBI" id="CHEBI:30616"/>
    </ligand>
</feature>
<dbReference type="GO" id="GO:0003725">
    <property type="term" value="F:double-stranded RNA binding"/>
    <property type="evidence" value="ECO:0007669"/>
    <property type="project" value="UniProtKB-UniRule"/>
</dbReference>
<dbReference type="PROSITE" id="PS51163">
    <property type="entry name" value="YRDC"/>
    <property type="match status" value="1"/>
</dbReference>
<comment type="subcellular location">
    <subcellularLocation>
        <location evidence="1 13">Cytoplasm</location>
    </subcellularLocation>
</comment>
<name>A0A0L6U5N9_9FIRM</name>
<evidence type="ECO:0000256" key="13">
    <source>
        <dbReference type="PIRNR" id="PIRNR004930"/>
    </source>
</evidence>
<feature type="binding site" evidence="14">
    <location>
        <position position="38"/>
    </location>
    <ligand>
        <name>L-threonine</name>
        <dbReference type="ChEBI" id="CHEBI:57926"/>
    </ligand>
</feature>
<evidence type="ECO:0000256" key="8">
    <source>
        <dbReference type="ARBA" id="ARBA00022695"/>
    </source>
</evidence>
<dbReference type="EMBL" id="LGYO01000007">
    <property type="protein sequence ID" value="KNZ43110.1"/>
    <property type="molecule type" value="Genomic_DNA"/>
</dbReference>
<dbReference type="RefSeq" id="WP_050738851.1">
    <property type="nucleotide sequence ID" value="NZ_LGYO01000007.1"/>
</dbReference>
<evidence type="ECO:0000256" key="1">
    <source>
        <dbReference type="ARBA" id="ARBA00004496"/>
    </source>
</evidence>
<dbReference type="Gene3D" id="3.90.870.10">
    <property type="entry name" value="DHBP synthase"/>
    <property type="match status" value="1"/>
</dbReference>
<dbReference type="Proteomes" id="UP000036873">
    <property type="component" value="Unassembled WGS sequence"/>
</dbReference>
<comment type="caution">
    <text evidence="16">The sequence shown here is derived from an EMBL/GenBank/DDBJ whole genome shotgun (WGS) entry which is preliminary data.</text>
</comment>
<dbReference type="InterPro" id="IPR010923">
    <property type="entry name" value="T(6)A37_SUA5"/>
</dbReference>
<comment type="catalytic activity">
    <reaction evidence="12 13">
        <text>L-threonine + hydrogencarbonate + ATP = L-threonylcarbamoyladenylate + diphosphate + H2O</text>
        <dbReference type="Rhea" id="RHEA:36407"/>
        <dbReference type="ChEBI" id="CHEBI:15377"/>
        <dbReference type="ChEBI" id="CHEBI:17544"/>
        <dbReference type="ChEBI" id="CHEBI:30616"/>
        <dbReference type="ChEBI" id="CHEBI:33019"/>
        <dbReference type="ChEBI" id="CHEBI:57926"/>
        <dbReference type="ChEBI" id="CHEBI:73682"/>
        <dbReference type="EC" id="2.7.7.87"/>
    </reaction>
</comment>
<reference evidence="17" key="1">
    <citation type="submission" date="2015-07" db="EMBL/GenBank/DDBJ databases">
        <title>Draft genome sequence of Acetobacterium bakii DSM 8293, a potential psychrophilic chemical producer through syngas fermentation.</title>
        <authorList>
            <person name="Song Y."/>
            <person name="Hwang S."/>
            <person name="Cho B.-K."/>
        </authorList>
    </citation>
    <scope>NUCLEOTIDE SEQUENCE [LARGE SCALE GENOMIC DNA]</scope>
    <source>
        <strain evidence="17">DSM 8239</strain>
    </source>
</reference>
<evidence type="ECO:0000313" key="16">
    <source>
        <dbReference type="EMBL" id="KNZ43110.1"/>
    </source>
</evidence>
<feature type="binding site" evidence="14">
    <location>
        <position position="239"/>
    </location>
    <ligand>
        <name>ATP</name>
        <dbReference type="ChEBI" id="CHEBI:30616"/>
    </ligand>
</feature>
<feature type="binding site" evidence="14">
    <location>
        <position position="144"/>
    </location>
    <ligand>
        <name>ATP</name>
        <dbReference type="ChEBI" id="CHEBI:30616"/>
    </ligand>
</feature>
<evidence type="ECO:0000256" key="12">
    <source>
        <dbReference type="ARBA" id="ARBA00048366"/>
    </source>
</evidence>
<evidence type="ECO:0000256" key="14">
    <source>
        <dbReference type="PIRSR" id="PIRSR004930-1"/>
    </source>
</evidence>
<evidence type="ECO:0000256" key="10">
    <source>
        <dbReference type="ARBA" id="ARBA00022840"/>
    </source>
</evidence>
<comment type="function">
    <text evidence="13">Required for the formation of a threonylcarbamoyl group on adenosine at position 37 (t(6)A37) in tRNAs that read codons beginning with adenine.</text>
</comment>
<dbReference type="InterPro" id="IPR038385">
    <property type="entry name" value="Sua5/YwlC_C"/>
</dbReference>
<dbReference type="FunFam" id="3.90.870.10:FF:000009">
    <property type="entry name" value="Threonylcarbamoyl-AMP synthase, putative"/>
    <property type="match status" value="1"/>
</dbReference>
<evidence type="ECO:0000259" key="15">
    <source>
        <dbReference type="PROSITE" id="PS51163"/>
    </source>
</evidence>
<dbReference type="STRING" id="52689.AKG39_02880"/>
<feature type="binding site" evidence="14">
    <location>
        <position position="124"/>
    </location>
    <ligand>
        <name>L-threonine</name>
        <dbReference type="ChEBI" id="CHEBI:57926"/>
    </ligand>
</feature>
<feature type="binding site" evidence="14">
    <location>
        <position position="146"/>
    </location>
    <ligand>
        <name>ATP</name>
        <dbReference type="ChEBI" id="CHEBI:30616"/>
    </ligand>
</feature>
<keyword evidence="6 13" id="KW-0808">Transferase</keyword>
<keyword evidence="5 13" id="KW-0963">Cytoplasm</keyword>
<proteinExistence type="inferred from homology"/>
<dbReference type="GO" id="GO:0061710">
    <property type="term" value="F:L-threonylcarbamoyladenylate synthase"/>
    <property type="evidence" value="ECO:0007669"/>
    <property type="project" value="UniProtKB-EC"/>
</dbReference>
<keyword evidence="10 13" id="KW-0067">ATP-binding</keyword>
<keyword evidence="7 13" id="KW-0819">tRNA processing</keyword>
<dbReference type="SUPFAM" id="SSF55821">
    <property type="entry name" value="YrdC/RibB"/>
    <property type="match status" value="1"/>
</dbReference>
<evidence type="ECO:0000256" key="4">
    <source>
        <dbReference type="ARBA" id="ARBA00015492"/>
    </source>
</evidence>
<dbReference type="GO" id="GO:0006450">
    <property type="term" value="P:regulation of translational fidelity"/>
    <property type="evidence" value="ECO:0007669"/>
    <property type="project" value="TreeGrafter"/>
</dbReference>
<evidence type="ECO:0000256" key="6">
    <source>
        <dbReference type="ARBA" id="ARBA00022679"/>
    </source>
</evidence>
<evidence type="ECO:0000256" key="9">
    <source>
        <dbReference type="ARBA" id="ARBA00022741"/>
    </source>
</evidence>
<evidence type="ECO:0000256" key="5">
    <source>
        <dbReference type="ARBA" id="ARBA00022490"/>
    </source>
</evidence>
<dbReference type="PATRIC" id="fig|52689.4.peg.3500"/>
<comment type="similarity">
    <text evidence="2 13">Belongs to the SUA5 family.</text>
</comment>
<feature type="binding site" evidence="14">
    <location>
        <position position="61"/>
    </location>
    <ligand>
        <name>ATP</name>
        <dbReference type="ChEBI" id="CHEBI:30616"/>
    </ligand>
</feature>
<dbReference type="GO" id="GO:0008033">
    <property type="term" value="P:tRNA processing"/>
    <property type="evidence" value="ECO:0007669"/>
    <property type="project" value="UniProtKB-KW"/>
</dbReference>
<dbReference type="InterPro" id="IPR006070">
    <property type="entry name" value="Sua5-like_dom"/>
</dbReference>
<dbReference type="PANTHER" id="PTHR17490">
    <property type="entry name" value="SUA5"/>
    <property type="match status" value="1"/>
</dbReference>
<organism evidence="16 17">
    <name type="scientific">Acetobacterium bakii</name>
    <dbReference type="NCBI Taxonomy" id="52689"/>
    <lineage>
        <taxon>Bacteria</taxon>
        <taxon>Bacillati</taxon>
        <taxon>Bacillota</taxon>
        <taxon>Clostridia</taxon>
        <taxon>Eubacteriales</taxon>
        <taxon>Eubacteriaceae</taxon>
        <taxon>Acetobacterium</taxon>
    </lineage>
</organism>
<feature type="binding site" evidence="14">
    <location>
        <position position="154"/>
    </location>
    <ligand>
        <name>ATP</name>
        <dbReference type="ChEBI" id="CHEBI:30616"/>
    </ligand>
</feature>
<dbReference type="Pfam" id="PF01300">
    <property type="entry name" value="Sua5_yciO_yrdC"/>
    <property type="match status" value="1"/>
</dbReference>
<evidence type="ECO:0000313" key="17">
    <source>
        <dbReference type="Proteomes" id="UP000036873"/>
    </source>
</evidence>